<protein>
    <submittedName>
        <fullName evidence="2">AAA family ATPase</fullName>
    </submittedName>
</protein>
<reference evidence="2 3" key="1">
    <citation type="submission" date="2021-01" db="EMBL/GenBank/DDBJ databases">
        <title>Chryseolinea sp. Jin1 Genome sequencing and assembly.</title>
        <authorList>
            <person name="Kim I."/>
        </authorList>
    </citation>
    <scope>NUCLEOTIDE SEQUENCE [LARGE SCALE GENOMIC DNA]</scope>
    <source>
        <strain evidence="2 3">Jin1</strain>
    </source>
</reference>
<evidence type="ECO:0000313" key="3">
    <source>
        <dbReference type="Proteomes" id="UP000613030"/>
    </source>
</evidence>
<dbReference type="SUPFAM" id="SSF109604">
    <property type="entry name" value="HD-domain/PDEase-like"/>
    <property type="match status" value="1"/>
</dbReference>
<dbReference type="InterPro" id="IPR027417">
    <property type="entry name" value="P-loop_NTPase"/>
</dbReference>
<keyword evidence="1" id="KW-0547">Nucleotide-binding</keyword>
<name>A0ABS1KS07_9BACT</name>
<dbReference type="Gene3D" id="1.10.3090.10">
    <property type="entry name" value="cca-adding enzyme, domain 2"/>
    <property type="match status" value="1"/>
</dbReference>
<gene>
    <name evidence="2" type="ORF">JI741_12455</name>
</gene>
<dbReference type="Proteomes" id="UP000613030">
    <property type="component" value="Unassembled WGS sequence"/>
</dbReference>
<organism evidence="2 3">
    <name type="scientific">Chryseolinea lacunae</name>
    <dbReference type="NCBI Taxonomy" id="2801331"/>
    <lineage>
        <taxon>Bacteria</taxon>
        <taxon>Pseudomonadati</taxon>
        <taxon>Bacteroidota</taxon>
        <taxon>Cytophagia</taxon>
        <taxon>Cytophagales</taxon>
        <taxon>Fulvivirgaceae</taxon>
        <taxon>Chryseolinea</taxon>
    </lineage>
</organism>
<dbReference type="InterPro" id="IPR050124">
    <property type="entry name" value="tRNA_CCA-adding_enzyme"/>
</dbReference>
<evidence type="ECO:0000313" key="2">
    <source>
        <dbReference type="EMBL" id="MBL0742037.1"/>
    </source>
</evidence>
<dbReference type="RefSeq" id="WP_202009779.1">
    <property type="nucleotide sequence ID" value="NZ_JAERRB010000003.1"/>
</dbReference>
<dbReference type="Pfam" id="PF13671">
    <property type="entry name" value="AAA_33"/>
    <property type="match status" value="1"/>
</dbReference>
<dbReference type="PANTHER" id="PTHR47545">
    <property type="entry name" value="MULTIFUNCTIONAL CCA PROTEIN"/>
    <property type="match status" value="1"/>
</dbReference>
<comment type="caution">
    <text evidence="2">The sequence shown here is derived from an EMBL/GenBank/DDBJ whole genome shotgun (WGS) entry which is preliminary data.</text>
</comment>
<dbReference type="EMBL" id="JAERRB010000003">
    <property type="protein sequence ID" value="MBL0742037.1"/>
    <property type="molecule type" value="Genomic_DNA"/>
</dbReference>
<dbReference type="SUPFAM" id="SSF52540">
    <property type="entry name" value="P-loop containing nucleoside triphosphate hydrolases"/>
    <property type="match status" value="1"/>
</dbReference>
<keyword evidence="3" id="KW-1185">Reference proteome</keyword>
<dbReference type="PANTHER" id="PTHR47545:SF1">
    <property type="entry name" value="MULTIFUNCTIONAL CCA PROTEIN"/>
    <property type="match status" value="1"/>
</dbReference>
<evidence type="ECO:0000256" key="1">
    <source>
        <dbReference type="ARBA" id="ARBA00022741"/>
    </source>
</evidence>
<sequence length="368" mass="42944">MKWTLTKYRAWDDLEKMFPWVNDMKHIPQDAIHHTEGNVAIHTQMVLEALLSFPAYRNLDEQQQELLWASALLHDVEKRSTTVTEDDGRITSRGHARKGENTARQILFQDIPTPFALREHIASLVRYHGLPLWVLEKTNPQKTLLEASLNVDMKALALLARADATGRICRDQSKLLERIDFFEAYCQEQGCWQTPKKFPSALARFHYFQKEEASPDYDPFDDLKGKVIMLSGLPGMGKDRYIQKHYSDLPMLSLDNIRREHKLKPDDASATGWAVQQAKEQAKIYLRKGQPFVWNATNITRQMRTQWVDLFVQYKAHVTIVYLEVPYKEWLKQNSDREHVVPAHVLQRLMNKLEVPRLDEAHEVEYVV</sequence>
<dbReference type="InterPro" id="IPR003607">
    <property type="entry name" value="HD/PDEase_dom"/>
</dbReference>
<dbReference type="CDD" id="cd00077">
    <property type="entry name" value="HDc"/>
    <property type="match status" value="1"/>
</dbReference>
<accession>A0ABS1KS07</accession>
<proteinExistence type="predicted"/>
<dbReference type="Gene3D" id="3.40.50.300">
    <property type="entry name" value="P-loop containing nucleotide triphosphate hydrolases"/>
    <property type="match status" value="1"/>
</dbReference>